<keyword evidence="2" id="KW-1185">Reference proteome</keyword>
<dbReference type="Proteomes" id="UP000694540">
    <property type="component" value="Unplaced"/>
</dbReference>
<organism evidence="1 2">
    <name type="scientific">Catagonus wagneri</name>
    <name type="common">Chacoan peccary</name>
    <dbReference type="NCBI Taxonomy" id="51154"/>
    <lineage>
        <taxon>Eukaryota</taxon>
        <taxon>Metazoa</taxon>
        <taxon>Chordata</taxon>
        <taxon>Craniata</taxon>
        <taxon>Vertebrata</taxon>
        <taxon>Euteleostomi</taxon>
        <taxon>Mammalia</taxon>
        <taxon>Eutheria</taxon>
        <taxon>Laurasiatheria</taxon>
        <taxon>Artiodactyla</taxon>
        <taxon>Suina</taxon>
        <taxon>Tayassuidae</taxon>
        <taxon>Catagonus</taxon>
    </lineage>
</organism>
<accession>A0A8C3WS85</accession>
<proteinExistence type="predicted"/>
<evidence type="ECO:0000313" key="2">
    <source>
        <dbReference type="Proteomes" id="UP000694540"/>
    </source>
</evidence>
<name>A0A8C3WS85_9CETA</name>
<reference evidence="1" key="1">
    <citation type="submission" date="2025-08" db="UniProtKB">
        <authorList>
            <consortium name="Ensembl"/>
        </authorList>
    </citation>
    <scope>IDENTIFICATION</scope>
</reference>
<reference evidence="1" key="2">
    <citation type="submission" date="2025-09" db="UniProtKB">
        <authorList>
            <consortium name="Ensembl"/>
        </authorList>
    </citation>
    <scope>IDENTIFICATION</scope>
</reference>
<protein>
    <submittedName>
        <fullName evidence="1">Uncharacterized protein</fullName>
    </submittedName>
</protein>
<sequence>AFPAKEAQRGLTSSCSSKTMAHQDVPLLTQILFCWSKRKSPGW</sequence>
<dbReference type="Ensembl" id="ENSCWAT00000020416.1">
    <property type="protein sequence ID" value="ENSCWAP00000018813.1"/>
    <property type="gene ID" value="ENSCWAG00000014446.1"/>
</dbReference>
<evidence type="ECO:0000313" key="1">
    <source>
        <dbReference type="Ensembl" id="ENSCWAP00000018813.1"/>
    </source>
</evidence>
<dbReference type="AlphaFoldDB" id="A0A8C3WS85"/>